<dbReference type="InterPro" id="IPR001656">
    <property type="entry name" value="PsdUridine_synth_TruD"/>
</dbReference>
<evidence type="ECO:0000256" key="2">
    <source>
        <dbReference type="ARBA" id="ARBA00023235"/>
    </source>
</evidence>
<evidence type="ECO:0000256" key="1">
    <source>
        <dbReference type="ARBA" id="ARBA00007953"/>
    </source>
</evidence>
<dbReference type="Proteomes" id="UP000553632">
    <property type="component" value="Unassembled WGS sequence"/>
</dbReference>
<protein>
    <recommendedName>
        <fullName evidence="4">TRUD domain-containing protein</fullName>
    </recommendedName>
</protein>
<dbReference type="GO" id="GO:0001522">
    <property type="term" value="P:pseudouridine synthesis"/>
    <property type="evidence" value="ECO:0007669"/>
    <property type="project" value="InterPro"/>
</dbReference>
<name>A0A7J6SLB3_PEROL</name>
<organism evidence="5 6">
    <name type="scientific">Perkinsus olseni</name>
    <name type="common">Perkinsus atlanticus</name>
    <dbReference type="NCBI Taxonomy" id="32597"/>
    <lineage>
        <taxon>Eukaryota</taxon>
        <taxon>Sar</taxon>
        <taxon>Alveolata</taxon>
        <taxon>Perkinsozoa</taxon>
        <taxon>Perkinsea</taxon>
        <taxon>Perkinsida</taxon>
        <taxon>Perkinsidae</taxon>
        <taxon>Perkinsus</taxon>
    </lineage>
</organism>
<dbReference type="PANTHER" id="PTHR13326:SF21">
    <property type="entry name" value="PSEUDOURIDYLATE SYNTHASE PUS7L"/>
    <property type="match status" value="1"/>
</dbReference>
<evidence type="ECO:0000313" key="5">
    <source>
        <dbReference type="EMBL" id="KAF4733332.1"/>
    </source>
</evidence>
<dbReference type="OMA" id="ELECYHE"/>
<evidence type="ECO:0000313" key="6">
    <source>
        <dbReference type="Proteomes" id="UP000553632"/>
    </source>
</evidence>
<keyword evidence="6" id="KW-1185">Reference proteome</keyword>
<feature type="domain" description="TRUD" evidence="4">
    <location>
        <begin position="446"/>
        <end position="578"/>
    </location>
</feature>
<dbReference type="InterPro" id="IPR042214">
    <property type="entry name" value="TruD_catalytic"/>
</dbReference>
<dbReference type="PANTHER" id="PTHR13326">
    <property type="entry name" value="TRNA PSEUDOURIDINE SYNTHASE D"/>
    <property type="match status" value="1"/>
</dbReference>
<reference evidence="5 6" key="1">
    <citation type="submission" date="2020-04" db="EMBL/GenBank/DDBJ databases">
        <title>Perkinsus olseni comparative genomics.</title>
        <authorList>
            <person name="Bogema D.R."/>
        </authorList>
    </citation>
    <scope>NUCLEOTIDE SEQUENCE [LARGE SCALE GENOMIC DNA]</scope>
    <source>
        <strain evidence="5 6">ATCC PRA-207</strain>
    </source>
</reference>
<accession>A0A7J6SLB3</accession>
<evidence type="ECO:0000256" key="3">
    <source>
        <dbReference type="SAM" id="MobiDB-lite"/>
    </source>
</evidence>
<dbReference type="Gene3D" id="3.30.2350.20">
    <property type="entry name" value="TruD, catalytic domain"/>
    <property type="match status" value="1"/>
</dbReference>
<sequence>MWTALTSSVAPRGKRSLGTLSRAGKAPRPIGEKDGLGGEFVRALGIHRRLTAEETNREEFRRFSNRVGIQEYISPKGSGGFLRGQMTDWEVREVGMDGKVAHLRVEPVTESWTAVERRCADHLSSAPAIDSRTTFKAADRTHGLLMAFDQGYELGDIGAAPFLERHCGAHAVSEVQKFLHRTALKKSTRNARGLLCRFPRVDGDDDLETVYNIRGAIAWMIRKTLAVIPMKILSHEVLFYAAAEASRNKCLLDTMPREEAIELMRFVVRGFSDGGMTIRLNRGSNAEVFCRELKTHFGTLEVSTVKETTVLLSWKKKHSPVGLFNSRRWKFVLKKTGWDTNALQRAIEQKLKLPNNSLHYGGTKDRFGVTYQYMTLPATHDEQQIREAFDDISAGPMKKCEVDHFVVNTGPSKLRQGLSLGNCFRVQIRGAKRGVVEALSSVESGDFINYYGLQRFGINPNHEMTRHCNIDIGGAIISGQYEKALRLIMSPVCSDRTAAAEVVRQWGQDRDDSKALISLEEVYQKGSNARMSAVDFAPIYLEMRLLVNAVVIALAVASDVCSTVEKQMLMGDSLPGFL</sequence>
<gene>
    <name evidence="5" type="ORF">FOZ63_021061</name>
</gene>
<dbReference type="EMBL" id="JABANO010017528">
    <property type="protein sequence ID" value="KAF4733332.1"/>
    <property type="molecule type" value="Genomic_DNA"/>
</dbReference>
<proteinExistence type="inferred from homology"/>
<dbReference type="InterPro" id="IPR020103">
    <property type="entry name" value="PsdUridine_synth_cat_dom_sf"/>
</dbReference>
<comment type="similarity">
    <text evidence="1">Belongs to the pseudouridine synthase TruD family.</text>
</comment>
<feature type="region of interest" description="Disordered" evidence="3">
    <location>
        <begin position="1"/>
        <end position="34"/>
    </location>
</feature>
<dbReference type="GO" id="GO:0003723">
    <property type="term" value="F:RNA binding"/>
    <property type="evidence" value="ECO:0007669"/>
    <property type="project" value="InterPro"/>
</dbReference>
<dbReference type="SUPFAM" id="SSF55120">
    <property type="entry name" value="Pseudouridine synthase"/>
    <property type="match status" value="1"/>
</dbReference>
<dbReference type="PROSITE" id="PS50984">
    <property type="entry name" value="TRUD"/>
    <property type="match status" value="1"/>
</dbReference>
<dbReference type="InterPro" id="IPR011760">
    <property type="entry name" value="PsdUridine_synth_TruD_insert"/>
</dbReference>
<keyword evidence="2" id="KW-0413">Isomerase</keyword>
<dbReference type="GO" id="GO:0009982">
    <property type="term" value="F:pseudouridine synthase activity"/>
    <property type="evidence" value="ECO:0007669"/>
    <property type="project" value="InterPro"/>
</dbReference>
<dbReference type="Pfam" id="PF01142">
    <property type="entry name" value="TruD"/>
    <property type="match status" value="1"/>
</dbReference>
<dbReference type="AlphaFoldDB" id="A0A7J6SLB3"/>
<evidence type="ECO:0000259" key="4">
    <source>
        <dbReference type="PROSITE" id="PS50984"/>
    </source>
</evidence>
<comment type="caution">
    <text evidence="5">The sequence shown here is derived from an EMBL/GenBank/DDBJ whole genome shotgun (WGS) entry which is preliminary data.</text>
</comment>